<dbReference type="InterPro" id="IPR020568">
    <property type="entry name" value="Ribosomal_Su5_D2-typ_SF"/>
</dbReference>
<keyword evidence="2" id="KW-0472">Membrane</keyword>
<dbReference type="GO" id="GO:0030163">
    <property type="term" value="P:protein catabolic process"/>
    <property type="evidence" value="ECO:0007669"/>
    <property type="project" value="InterPro"/>
</dbReference>
<evidence type="ECO:0000256" key="1">
    <source>
        <dbReference type="ARBA" id="ARBA00004141"/>
    </source>
</evidence>
<evidence type="ECO:0000256" key="2">
    <source>
        <dbReference type="SAM" id="Phobius"/>
    </source>
</evidence>
<dbReference type="EMBL" id="DTLS01000049">
    <property type="protein sequence ID" value="HGZ59930.1"/>
    <property type="molecule type" value="Genomic_DNA"/>
</dbReference>
<dbReference type="AlphaFoldDB" id="A0A7J3SJY6"/>
<dbReference type="SUPFAM" id="SSF54211">
    <property type="entry name" value="Ribosomal protein S5 domain 2-like"/>
    <property type="match status" value="1"/>
</dbReference>
<dbReference type="Pfam" id="PF05362">
    <property type="entry name" value="Lon_C"/>
    <property type="match status" value="1"/>
</dbReference>
<protein>
    <recommendedName>
        <fullName evidence="3">Lon proteolytic domain-containing protein</fullName>
    </recommendedName>
</protein>
<dbReference type="Gene3D" id="3.30.230.10">
    <property type="match status" value="1"/>
</dbReference>
<sequence length="674" mass="73301">MKSFLIFVFIAMIAVAPIISVASTPITFRYDYLTSVELPALAVSSEGGGVVTNLTVTVAYPGSGQVYFSSDPVTELDTQSAARIAVLVATSFLGIDYKKYDYFFSMKSPSLVIGGPSASAVMSVGVVAAIMNATVKNDVAMTGMINPDGTIGPVGGIPDKLQAAAAAGYKTLLVPVGQLIVTETQLVSQSTPFGTIYRTVTNTVNLTQLGEKLGVSVIEVTTLRDALSYFLENVYFPKQQPSNITYTDEQKELFNQWRGALLLLYNQSVSELVSLSNIYKSSVDMNVVNSYVNQSSYYYSTSNTLWEEGKYYSSLNSLYQADIYLNAAIIYVRTTLDPNLIQTYVNDINSSLTSLRENALQSNVKTFSELESYLIIMDRLDNAETALNSAVNNIYKVYDLSSGKWRTVLADPLDLAIANLSQYTIQNWLSYKNLPSPTISKEFLDNIADYYLQYAKSVITYYESLASEVNVSTDVQLLNTLYNNAVSMFYSGDVPASLYYSISAVSISTLDLHLIFNSDLKSIVNAEISNVKSNLGEAGYVSAVVLGYSEQAKEYLDQYNSTGNVNYLYQALTLSLDAGIYGSLLNIGRLYGQTVNYTQPAGTTENPSQTTTVNANTTSTTNSTLLPAASSLNISGNGPIILISAIIVVFVIIAYYYTRKGKAGTMGIQVAQGN</sequence>
<comment type="subcellular location">
    <subcellularLocation>
        <location evidence="1">Membrane</location>
        <topology evidence="1">Multi-pass membrane protein</topology>
    </subcellularLocation>
</comment>
<dbReference type="GO" id="GO:0016020">
    <property type="term" value="C:membrane"/>
    <property type="evidence" value="ECO:0007669"/>
    <property type="project" value="UniProtKB-SubCell"/>
</dbReference>
<name>A0A7J3SJY6_9CREN</name>
<evidence type="ECO:0000313" key="4">
    <source>
        <dbReference type="EMBL" id="HGZ59930.1"/>
    </source>
</evidence>
<dbReference type="PRINTS" id="PR00830">
    <property type="entry name" value="ENDOLAPTASE"/>
</dbReference>
<reference evidence="4" key="1">
    <citation type="journal article" date="2020" name="mSystems">
        <title>Genome- and Community-Level Interaction Insights into Carbon Utilization and Element Cycling Functions of Hydrothermarchaeota in Hydrothermal Sediment.</title>
        <authorList>
            <person name="Zhou Z."/>
            <person name="Liu Y."/>
            <person name="Xu W."/>
            <person name="Pan J."/>
            <person name="Luo Z.H."/>
            <person name="Li M."/>
        </authorList>
    </citation>
    <scope>NUCLEOTIDE SEQUENCE [LARGE SCALE GENOMIC DNA]</scope>
    <source>
        <strain evidence="4">SpSt-885</strain>
    </source>
</reference>
<feature type="domain" description="Lon proteolytic" evidence="3">
    <location>
        <begin position="93"/>
        <end position="175"/>
    </location>
</feature>
<dbReference type="PANTHER" id="PTHR10046">
    <property type="entry name" value="ATP DEPENDENT LON PROTEASE FAMILY MEMBER"/>
    <property type="match status" value="1"/>
</dbReference>
<dbReference type="InterPro" id="IPR027065">
    <property type="entry name" value="Lon_Prtase"/>
</dbReference>
<comment type="caution">
    <text evidence="4">The sequence shown here is derived from an EMBL/GenBank/DDBJ whole genome shotgun (WGS) entry which is preliminary data.</text>
</comment>
<feature type="transmembrane region" description="Helical" evidence="2">
    <location>
        <begin position="640"/>
        <end position="658"/>
    </location>
</feature>
<dbReference type="GO" id="GO:0004252">
    <property type="term" value="F:serine-type endopeptidase activity"/>
    <property type="evidence" value="ECO:0007669"/>
    <property type="project" value="InterPro"/>
</dbReference>
<evidence type="ECO:0000259" key="3">
    <source>
        <dbReference type="Pfam" id="PF05362"/>
    </source>
</evidence>
<dbReference type="InterPro" id="IPR014721">
    <property type="entry name" value="Ribsml_uS5_D2-typ_fold_subgr"/>
</dbReference>
<gene>
    <name evidence="4" type="ORF">ENW83_01815</name>
</gene>
<dbReference type="GO" id="GO:0004176">
    <property type="term" value="F:ATP-dependent peptidase activity"/>
    <property type="evidence" value="ECO:0007669"/>
    <property type="project" value="InterPro"/>
</dbReference>
<dbReference type="GO" id="GO:0006508">
    <property type="term" value="P:proteolysis"/>
    <property type="evidence" value="ECO:0007669"/>
    <property type="project" value="InterPro"/>
</dbReference>
<keyword evidence="2" id="KW-1133">Transmembrane helix</keyword>
<organism evidence="4">
    <name type="scientific">Fervidicoccus fontis</name>
    <dbReference type="NCBI Taxonomy" id="683846"/>
    <lineage>
        <taxon>Archaea</taxon>
        <taxon>Thermoproteota</taxon>
        <taxon>Thermoprotei</taxon>
        <taxon>Fervidicoccales</taxon>
        <taxon>Fervidicoccaceae</taxon>
        <taxon>Fervidicoccus</taxon>
    </lineage>
</organism>
<dbReference type="GO" id="GO:0005524">
    <property type="term" value="F:ATP binding"/>
    <property type="evidence" value="ECO:0007669"/>
    <property type="project" value="InterPro"/>
</dbReference>
<keyword evidence="2" id="KW-0812">Transmembrane</keyword>
<accession>A0A7J3SJY6</accession>
<dbReference type="InterPro" id="IPR008269">
    <property type="entry name" value="Lon_proteolytic"/>
</dbReference>
<proteinExistence type="predicted"/>